<reference evidence="8 9" key="2">
    <citation type="journal article" date="2021" name="Int. J. Syst. Evol. Microbiol.">
        <title>Isolation and Polyphasic Characterization of Desulfuromonas versatilis sp. Nov., an Electrogenic Bacteria Capable of Versatile Metabolism Isolated from a Graphene Oxide-Reducing Enrichment Culture.</title>
        <authorList>
            <person name="Xie L."/>
            <person name="Yoshida N."/>
            <person name="Ishii S."/>
            <person name="Meng L."/>
        </authorList>
    </citation>
    <scope>NUCLEOTIDE SEQUENCE [LARGE SCALE GENOMIC DNA]</scope>
    <source>
        <strain evidence="8 9">NIT-T3</strain>
    </source>
</reference>
<feature type="domain" description="ResB-like" evidence="7">
    <location>
        <begin position="345"/>
        <end position="440"/>
    </location>
</feature>
<evidence type="ECO:0000256" key="3">
    <source>
        <dbReference type="ARBA" id="ARBA00022748"/>
    </source>
</evidence>
<keyword evidence="4 6" id="KW-1133">Transmembrane helix</keyword>
<dbReference type="Proteomes" id="UP001319827">
    <property type="component" value="Chromosome"/>
</dbReference>
<evidence type="ECO:0000256" key="4">
    <source>
        <dbReference type="ARBA" id="ARBA00022989"/>
    </source>
</evidence>
<dbReference type="RefSeq" id="WP_221251362.1">
    <property type="nucleotide sequence ID" value="NZ_AP024355.1"/>
</dbReference>
<protein>
    <submittedName>
        <fullName evidence="8">Cytochrome c biogenesis protein ResB</fullName>
    </submittedName>
</protein>
<evidence type="ECO:0000256" key="5">
    <source>
        <dbReference type="ARBA" id="ARBA00023136"/>
    </source>
</evidence>
<keyword evidence="2 6" id="KW-0812">Transmembrane</keyword>
<feature type="domain" description="ResB-like" evidence="7">
    <location>
        <begin position="18"/>
        <end position="341"/>
    </location>
</feature>
<evidence type="ECO:0000256" key="2">
    <source>
        <dbReference type="ARBA" id="ARBA00022692"/>
    </source>
</evidence>
<organism evidence="8 9">
    <name type="scientific">Desulfuromonas versatilis</name>
    <dbReference type="NCBI Taxonomy" id="2802975"/>
    <lineage>
        <taxon>Bacteria</taxon>
        <taxon>Pseudomonadati</taxon>
        <taxon>Thermodesulfobacteriota</taxon>
        <taxon>Desulfuromonadia</taxon>
        <taxon>Desulfuromonadales</taxon>
        <taxon>Desulfuromonadaceae</taxon>
        <taxon>Desulfuromonas</taxon>
    </lineage>
</organism>
<dbReference type="PANTHER" id="PTHR31566">
    <property type="entry name" value="CYTOCHROME C BIOGENESIS PROTEIN CCS1, CHLOROPLASTIC"/>
    <property type="match status" value="1"/>
</dbReference>
<evidence type="ECO:0000256" key="1">
    <source>
        <dbReference type="ARBA" id="ARBA00004141"/>
    </source>
</evidence>
<evidence type="ECO:0000313" key="9">
    <source>
        <dbReference type="Proteomes" id="UP001319827"/>
    </source>
</evidence>
<name>A0ABN6DV65_9BACT</name>
<keyword evidence="9" id="KW-1185">Reference proteome</keyword>
<dbReference type="InterPro" id="IPR023494">
    <property type="entry name" value="Cyt_c_bgen_Ccs1/CcsB/ResB"/>
</dbReference>
<comment type="subcellular location">
    <subcellularLocation>
        <location evidence="1">Membrane</location>
        <topology evidence="1">Multi-pass membrane protein</topology>
    </subcellularLocation>
</comment>
<accession>A0ABN6DV65</accession>
<dbReference type="InterPro" id="IPR007816">
    <property type="entry name" value="ResB-like_domain"/>
</dbReference>
<keyword evidence="3" id="KW-0201">Cytochrome c-type biogenesis</keyword>
<sequence>MSTKRSPIDALWDFFCSLKLTIITLILLAVTSIIGTVIQQNLSPQEYLQIYSETTYRVLNSLQFFDMYHSWWFLALLGIFSINLIACSIKRFPRVWKTVHEPVLTAEDSLFRTFSNVEEHVVSGSPADYRDKIAKLFKENFAEPVVTEKEGKIHFFAQKGKYSRFGVYVTHLSILIIFLGAIIGNLWGYKAFVNIVEGTQTTKVWPRGSNEPLELGFAVHCESFSVSFYPGSNRPKEFKSILTVLEDGKPVSEELTNRPIIVNDPLRYKGITFYQSSYGPTGDPIFNFRVKVRETGETLDLVARQGQMVKLPDGGGFRVVQFAPSFQNFGPGARLETVSADGKRSNFVVLQAFPEFDAQRGGDYIFSMGEYKQRYYTGLQVAKDPGVWVVWLGCFLMVVGCIIAFFLSHRRIWLTIQPVGQKTGIKLGGSAHRNQPAFELFFDEFKKNLKNEIAS</sequence>
<dbReference type="Pfam" id="PF05140">
    <property type="entry name" value="ResB"/>
    <property type="match status" value="2"/>
</dbReference>
<reference evidence="8 9" key="1">
    <citation type="journal article" date="2016" name="C (Basel)">
        <title>Selective Growth of and Electricity Production by Marine Exoelectrogenic Bacteria in Self-Aggregated Hydrogel of Microbially Reduced Graphene Oxide.</title>
        <authorList>
            <person name="Yoshida N."/>
            <person name="Goto Y."/>
            <person name="Miyata Y."/>
        </authorList>
    </citation>
    <scope>NUCLEOTIDE SEQUENCE [LARGE SCALE GENOMIC DNA]</scope>
    <source>
        <strain evidence="8 9">NIT-T3</strain>
    </source>
</reference>
<dbReference type="EMBL" id="AP024355">
    <property type="protein sequence ID" value="BCR03927.1"/>
    <property type="molecule type" value="Genomic_DNA"/>
</dbReference>
<evidence type="ECO:0000256" key="6">
    <source>
        <dbReference type="SAM" id="Phobius"/>
    </source>
</evidence>
<dbReference type="PANTHER" id="PTHR31566:SF0">
    <property type="entry name" value="CYTOCHROME C BIOGENESIS PROTEIN CCS1, CHLOROPLASTIC"/>
    <property type="match status" value="1"/>
</dbReference>
<gene>
    <name evidence="8" type="ORF">DESUT3_09960</name>
</gene>
<feature type="transmembrane region" description="Helical" evidence="6">
    <location>
        <begin position="165"/>
        <end position="187"/>
    </location>
</feature>
<feature type="transmembrane region" description="Helical" evidence="6">
    <location>
        <begin position="388"/>
        <end position="407"/>
    </location>
</feature>
<proteinExistence type="predicted"/>
<feature type="transmembrane region" description="Helical" evidence="6">
    <location>
        <begin position="71"/>
        <end position="89"/>
    </location>
</feature>
<evidence type="ECO:0000259" key="7">
    <source>
        <dbReference type="Pfam" id="PF05140"/>
    </source>
</evidence>
<feature type="transmembrane region" description="Helical" evidence="6">
    <location>
        <begin position="12"/>
        <end position="38"/>
    </location>
</feature>
<keyword evidence="5 6" id="KW-0472">Membrane</keyword>
<evidence type="ECO:0000313" key="8">
    <source>
        <dbReference type="EMBL" id="BCR03927.1"/>
    </source>
</evidence>